<gene>
    <name evidence="7" type="ORF">JCGZ_12310</name>
</gene>
<dbReference type="PANTHER" id="PTHR31391">
    <property type="entry name" value="B3 DOMAIN-CONTAINING PROTEIN OS11G0197600-RELATED"/>
    <property type="match status" value="1"/>
</dbReference>
<accession>A0A067KJ35</accession>
<dbReference type="SUPFAM" id="SSF101936">
    <property type="entry name" value="DNA-binding pseudobarrel domain"/>
    <property type="match status" value="1"/>
</dbReference>
<dbReference type="CDD" id="cd10017">
    <property type="entry name" value="B3_DNA"/>
    <property type="match status" value="1"/>
</dbReference>
<evidence type="ECO:0000256" key="2">
    <source>
        <dbReference type="ARBA" id="ARBA00023015"/>
    </source>
</evidence>
<evidence type="ECO:0000259" key="6">
    <source>
        <dbReference type="PROSITE" id="PS50863"/>
    </source>
</evidence>
<protein>
    <recommendedName>
        <fullName evidence="6">TF-B3 domain-containing protein</fullName>
    </recommendedName>
</protein>
<dbReference type="Proteomes" id="UP000027138">
    <property type="component" value="Unassembled WGS sequence"/>
</dbReference>
<evidence type="ECO:0000313" key="7">
    <source>
        <dbReference type="EMBL" id="KDP31849.1"/>
    </source>
</evidence>
<sequence>MGQSNFQVVILDKSAVEIQYPYDRVCAAEPKHDWDFQEAKAQANEENISVEALDDQSLKKIRIDSTSKTPNISLSGNLPTCTSAHGHGDLKQDQQAKRRSCSSTSSALEAVNNFVSENPFFKAVVNTRCPSICVPISFSRSYVQGQQVSLTLQVSDRSWTVKFVKRAPGKPGRITFGWPVFIKENLLGDGDVCIFELIEKKLLKVSIFRCVK</sequence>
<evidence type="ECO:0000256" key="3">
    <source>
        <dbReference type="ARBA" id="ARBA00023125"/>
    </source>
</evidence>
<evidence type="ECO:0000256" key="4">
    <source>
        <dbReference type="ARBA" id="ARBA00023163"/>
    </source>
</evidence>
<keyword evidence="5" id="KW-0539">Nucleus</keyword>
<dbReference type="OrthoDB" id="1688597at2759"/>
<keyword evidence="8" id="KW-1185">Reference proteome</keyword>
<proteinExistence type="predicted"/>
<dbReference type="PROSITE" id="PS50863">
    <property type="entry name" value="B3"/>
    <property type="match status" value="1"/>
</dbReference>
<dbReference type="GO" id="GO:0003677">
    <property type="term" value="F:DNA binding"/>
    <property type="evidence" value="ECO:0007669"/>
    <property type="project" value="UniProtKB-KW"/>
</dbReference>
<organism evidence="7 8">
    <name type="scientific">Jatropha curcas</name>
    <name type="common">Barbados nut</name>
    <dbReference type="NCBI Taxonomy" id="180498"/>
    <lineage>
        <taxon>Eukaryota</taxon>
        <taxon>Viridiplantae</taxon>
        <taxon>Streptophyta</taxon>
        <taxon>Embryophyta</taxon>
        <taxon>Tracheophyta</taxon>
        <taxon>Spermatophyta</taxon>
        <taxon>Magnoliopsida</taxon>
        <taxon>eudicotyledons</taxon>
        <taxon>Gunneridae</taxon>
        <taxon>Pentapetalae</taxon>
        <taxon>rosids</taxon>
        <taxon>fabids</taxon>
        <taxon>Malpighiales</taxon>
        <taxon>Euphorbiaceae</taxon>
        <taxon>Crotonoideae</taxon>
        <taxon>Jatropheae</taxon>
        <taxon>Jatropha</taxon>
    </lineage>
</organism>
<dbReference type="GO" id="GO:0005634">
    <property type="term" value="C:nucleus"/>
    <property type="evidence" value="ECO:0007669"/>
    <property type="project" value="UniProtKB-SubCell"/>
</dbReference>
<dbReference type="EMBL" id="KK914593">
    <property type="protein sequence ID" value="KDP31849.1"/>
    <property type="molecule type" value="Genomic_DNA"/>
</dbReference>
<keyword evidence="3" id="KW-0238">DNA-binding</keyword>
<dbReference type="PANTHER" id="PTHR31391:SF143">
    <property type="entry name" value="B3 DNA-BINDING DOMAIN PROTEIN"/>
    <property type="match status" value="1"/>
</dbReference>
<dbReference type="Pfam" id="PF02362">
    <property type="entry name" value="B3"/>
    <property type="match status" value="1"/>
</dbReference>
<reference evidence="7 8" key="1">
    <citation type="journal article" date="2014" name="PLoS ONE">
        <title>Global Analysis of Gene Expression Profiles in Physic Nut (Jatropha curcas L.) Seedlings Exposed to Salt Stress.</title>
        <authorList>
            <person name="Zhang L."/>
            <person name="Zhang C."/>
            <person name="Wu P."/>
            <person name="Chen Y."/>
            <person name="Li M."/>
            <person name="Jiang H."/>
            <person name="Wu G."/>
        </authorList>
    </citation>
    <scope>NUCLEOTIDE SEQUENCE [LARGE SCALE GENOMIC DNA]</scope>
    <source>
        <strain evidence="8">cv. GZQX0401</strain>
        <tissue evidence="7">Young leaves</tissue>
    </source>
</reference>
<keyword evidence="4" id="KW-0804">Transcription</keyword>
<name>A0A067KJ35_JATCU</name>
<dbReference type="AlphaFoldDB" id="A0A067KJ35"/>
<dbReference type="InterPro" id="IPR015300">
    <property type="entry name" value="DNA-bd_pseudobarrel_sf"/>
</dbReference>
<evidence type="ECO:0000313" key="8">
    <source>
        <dbReference type="Proteomes" id="UP000027138"/>
    </source>
</evidence>
<keyword evidence="2" id="KW-0805">Transcription regulation</keyword>
<evidence type="ECO:0000256" key="5">
    <source>
        <dbReference type="ARBA" id="ARBA00023242"/>
    </source>
</evidence>
<dbReference type="SMART" id="SM01019">
    <property type="entry name" value="B3"/>
    <property type="match status" value="1"/>
</dbReference>
<evidence type="ECO:0000256" key="1">
    <source>
        <dbReference type="ARBA" id="ARBA00004123"/>
    </source>
</evidence>
<dbReference type="InterPro" id="IPR003340">
    <property type="entry name" value="B3_DNA-bd"/>
</dbReference>
<dbReference type="STRING" id="180498.A0A067KJ35"/>
<dbReference type="Gene3D" id="2.40.330.10">
    <property type="entry name" value="DNA-binding pseudobarrel domain"/>
    <property type="match status" value="1"/>
</dbReference>
<feature type="domain" description="TF-B3" evidence="6">
    <location>
        <begin position="117"/>
        <end position="211"/>
    </location>
</feature>
<comment type="subcellular location">
    <subcellularLocation>
        <location evidence="1">Nucleus</location>
    </subcellularLocation>
</comment>
<dbReference type="InterPro" id="IPR044837">
    <property type="entry name" value="REM16-like"/>
</dbReference>